<sequence length="165" mass="17223">ISFRGNIVVPQASSGDTRVYYQNADNSIGELAVSGPFTSGHVYFSTVRIPAAEVLPGTPIATAVLGDNFAELHVFFVSPAHVLSEWIWSAAAVAWRGGPTCSDCITVNGFVVQPGSQVLYATANNAPSSPALLRVAFVSSGAPNTLSEVDFTTAHGWQLAQLGAT</sequence>
<gene>
    <name evidence="1" type="ORF">C8F04DRAFT_972720</name>
</gene>
<evidence type="ECO:0000313" key="2">
    <source>
        <dbReference type="Proteomes" id="UP001218188"/>
    </source>
</evidence>
<dbReference type="Proteomes" id="UP001218188">
    <property type="component" value="Unassembled WGS sequence"/>
</dbReference>
<dbReference type="Gene3D" id="2.120.10.70">
    <property type="entry name" value="Fucose-specific lectin"/>
    <property type="match status" value="1"/>
</dbReference>
<reference evidence="1" key="1">
    <citation type="submission" date="2023-03" db="EMBL/GenBank/DDBJ databases">
        <title>Massive genome expansion in bonnet fungi (Mycena s.s.) driven by repeated elements and novel gene families across ecological guilds.</title>
        <authorList>
            <consortium name="Lawrence Berkeley National Laboratory"/>
            <person name="Harder C.B."/>
            <person name="Miyauchi S."/>
            <person name="Viragh M."/>
            <person name="Kuo A."/>
            <person name="Thoen E."/>
            <person name="Andreopoulos B."/>
            <person name="Lu D."/>
            <person name="Skrede I."/>
            <person name="Drula E."/>
            <person name="Henrissat B."/>
            <person name="Morin E."/>
            <person name="Kohler A."/>
            <person name="Barry K."/>
            <person name="LaButti K."/>
            <person name="Morin E."/>
            <person name="Salamov A."/>
            <person name="Lipzen A."/>
            <person name="Mereny Z."/>
            <person name="Hegedus B."/>
            <person name="Baldrian P."/>
            <person name="Stursova M."/>
            <person name="Weitz H."/>
            <person name="Taylor A."/>
            <person name="Grigoriev I.V."/>
            <person name="Nagy L.G."/>
            <person name="Martin F."/>
            <person name="Kauserud H."/>
        </authorList>
    </citation>
    <scope>NUCLEOTIDE SEQUENCE</scope>
    <source>
        <strain evidence="1">CBHHK200</strain>
    </source>
</reference>
<dbReference type="SUPFAM" id="SSF89372">
    <property type="entry name" value="Fucose-specific lectin"/>
    <property type="match status" value="1"/>
</dbReference>
<name>A0AAD6S808_9AGAR</name>
<feature type="non-terminal residue" evidence="1">
    <location>
        <position position="165"/>
    </location>
</feature>
<protein>
    <recommendedName>
        <fullName evidence="3">Fucose-specific lectin</fullName>
    </recommendedName>
</protein>
<accession>A0AAD6S808</accession>
<dbReference type="AlphaFoldDB" id="A0AAD6S808"/>
<evidence type="ECO:0008006" key="3">
    <source>
        <dbReference type="Google" id="ProtNLM"/>
    </source>
</evidence>
<organism evidence="1 2">
    <name type="scientific">Mycena alexandri</name>
    <dbReference type="NCBI Taxonomy" id="1745969"/>
    <lineage>
        <taxon>Eukaryota</taxon>
        <taxon>Fungi</taxon>
        <taxon>Dikarya</taxon>
        <taxon>Basidiomycota</taxon>
        <taxon>Agaricomycotina</taxon>
        <taxon>Agaricomycetes</taxon>
        <taxon>Agaricomycetidae</taxon>
        <taxon>Agaricales</taxon>
        <taxon>Marasmiineae</taxon>
        <taxon>Mycenaceae</taxon>
        <taxon>Mycena</taxon>
    </lineage>
</organism>
<keyword evidence="2" id="KW-1185">Reference proteome</keyword>
<dbReference type="EMBL" id="JARJCM010000230">
    <property type="protein sequence ID" value="KAJ7021505.1"/>
    <property type="molecule type" value="Genomic_DNA"/>
</dbReference>
<evidence type="ECO:0000313" key="1">
    <source>
        <dbReference type="EMBL" id="KAJ7021505.1"/>
    </source>
</evidence>
<proteinExistence type="predicted"/>
<comment type="caution">
    <text evidence="1">The sequence shown here is derived from an EMBL/GenBank/DDBJ whole genome shotgun (WGS) entry which is preliminary data.</text>
</comment>